<reference evidence="1" key="1">
    <citation type="submission" date="2020-10" db="EMBL/GenBank/DDBJ databases">
        <authorList>
            <person name="Gilroy R."/>
        </authorList>
    </citation>
    <scope>NUCLEOTIDE SEQUENCE</scope>
    <source>
        <strain evidence="1">11687</strain>
    </source>
</reference>
<proteinExistence type="predicted"/>
<protein>
    <submittedName>
        <fullName evidence="1">Uncharacterized protein</fullName>
    </submittedName>
</protein>
<evidence type="ECO:0000313" key="2">
    <source>
        <dbReference type="Proteomes" id="UP000824081"/>
    </source>
</evidence>
<dbReference type="EMBL" id="DVMZ01000061">
    <property type="protein sequence ID" value="HIU58903.1"/>
    <property type="molecule type" value="Genomic_DNA"/>
</dbReference>
<organism evidence="1 2">
    <name type="scientific">Candidatus Scatosoma pullistercoris</name>
    <dbReference type="NCBI Taxonomy" id="2840934"/>
    <lineage>
        <taxon>Bacteria</taxon>
        <taxon>Bacillati</taxon>
        <taxon>Bacillota</taxon>
        <taxon>Clostridia</taxon>
        <taxon>Candidatus Scatosoma</taxon>
    </lineage>
</organism>
<name>A0A9D1MEA3_9FIRM</name>
<comment type="caution">
    <text evidence="1">The sequence shown here is derived from an EMBL/GenBank/DDBJ whole genome shotgun (WGS) entry which is preliminary data.</text>
</comment>
<gene>
    <name evidence="1" type="ORF">IAC57_02260</name>
</gene>
<feature type="non-terminal residue" evidence="1">
    <location>
        <position position="232"/>
    </location>
</feature>
<sequence>MGEILYAGEDTVIMKNACIVLRNCKDSVCAIGFGRVTDAFLAGGYCFSEIRLLPSDDEAAFADAVSGFRAETENLAVIVGKDSLAEIGNLLAGLMKSPFSQRTLSGAGIFSDGEFSLFLLAAEAGESGAEYVRGVCLPFLERKYGLRYDRMVLRAVGVDAETVKNLLAAARRMSGERLTYNYRRKYAEDVLEIVYDSSVPKMLTDDVLRLLTEGLGDCVYALDDTPLEKRLV</sequence>
<accession>A0A9D1MEA3</accession>
<evidence type="ECO:0000313" key="1">
    <source>
        <dbReference type="EMBL" id="HIU58903.1"/>
    </source>
</evidence>
<dbReference type="Proteomes" id="UP000824081">
    <property type="component" value="Unassembled WGS sequence"/>
</dbReference>
<reference evidence="1" key="2">
    <citation type="journal article" date="2021" name="PeerJ">
        <title>Extensive microbial diversity within the chicken gut microbiome revealed by metagenomics and culture.</title>
        <authorList>
            <person name="Gilroy R."/>
            <person name="Ravi A."/>
            <person name="Getino M."/>
            <person name="Pursley I."/>
            <person name="Horton D.L."/>
            <person name="Alikhan N.F."/>
            <person name="Baker D."/>
            <person name="Gharbi K."/>
            <person name="Hall N."/>
            <person name="Watson M."/>
            <person name="Adriaenssens E.M."/>
            <person name="Foster-Nyarko E."/>
            <person name="Jarju S."/>
            <person name="Secka A."/>
            <person name="Antonio M."/>
            <person name="Oren A."/>
            <person name="Chaudhuri R.R."/>
            <person name="La Ragione R."/>
            <person name="Hildebrand F."/>
            <person name="Pallen M.J."/>
        </authorList>
    </citation>
    <scope>NUCLEOTIDE SEQUENCE</scope>
    <source>
        <strain evidence="1">11687</strain>
    </source>
</reference>
<dbReference type="AlphaFoldDB" id="A0A9D1MEA3"/>